<evidence type="ECO:0000259" key="2">
    <source>
        <dbReference type="Pfam" id="PF08955"/>
    </source>
</evidence>
<feature type="domain" description="Bypass of forespore C C-terminal" evidence="2">
    <location>
        <begin position="133"/>
        <end position="202"/>
    </location>
</feature>
<keyword evidence="1" id="KW-0812">Transmembrane</keyword>
<keyword evidence="1" id="KW-0472">Membrane</keyword>
<feature type="transmembrane region" description="Helical" evidence="1">
    <location>
        <begin position="21"/>
        <end position="44"/>
    </location>
</feature>
<accession>A0ABZ3J3J0</accession>
<keyword evidence="1" id="KW-1133">Transmembrane helix</keyword>
<evidence type="ECO:0000313" key="4">
    <source>
        <dbReference type="Proteomes" id="UP000216052"/>
    </source>
</evidence>
<keyword evidence="4" id="KW-1185">Reference proteome</keyword>
<organism evidence="3 4">
    <name type="scientific">Sporomusa acidovorans (strain ATCC 49682 / DSM 3132 / Mol)</name>
    <dbReference type="NCBI Taxonomy" id="1123286"/>
    <lineage>
        <taxon>Bacteria</taxon>
        <taxon>Bacillati</taxon>
        <taxon>Bacillota</taxon>
        <taxon>Negativicutes</taxon>
        <taxon>Selenomonadales</taxon>
        <taxon>Sporomusaceae</taxon>
        <taxon>Sporomusa</taxon>
    </lineage>
</organism>
<dbReference type="Pfam" id="PF08955">
    <property type="entry name" value="BofC_C"/>
    <property type="match status" value="1"/>
</dbReference>
<name>A0ABZ3J3J0_SPOA4</name>
<gene>
    <name evidence="3" type="ORF">SPACI_029860</name>
</gene>
<sequence>MLSKFIAKFSLSHQAKTYIRAILGKPVFIGGLILLLLGITYYSLLVNPELKLPFLQQNSEVVKQDGKIKISPETDLVQKISYTKCNDQEIFRAKPPDNLVGLNYYQLQKVYSGWNIEKFDTKEVEMSLTVDSLCREHANNMFIGIKDGYVAVFYGIPGPKALVKEVTKIPVNHLAPQDLQELHQGLVVQSKEELLRTLEGMQAR</sequence>
<reference evidence="3" key="1">
    <citation type="submission" date="2024-05" db="EMBL/GenBank/DDBJ databases">
        <title>Isolation and characterization of Sporomusa carbonis sp. nov., a carboxydotrophic hydrogenogen in the genus of Sporomusa isolated from a charcoal burning pile.</title>
        <authorList>
            <person name="Boeer T."/>
            <person name="Rosenbaum F."/>
            <person name="Eysell L."/>
            <person name="Mueller V."/>
            <person name="Daniel R."/>
            <person name="Poehlein A."/>
        </authorList>
    </citation>
    <scope>NUCLEOTIDE SEQUENCE [LARGE SCALE GENOMIC DNA]</scope>
    <source>
        <strain evidence="3">DSM 3132</strain>
    </source>
</reference>
<dbReference type="Gene3D" id="3.30.70.1740">
    <property type="entry name" value="Bypass-of-forespore C, C-terminal domain"/>
    <property type="match status" value="1"/>
</dbReference>
<dbReference type="InterPro" id="IPR038117">
    <property type="entry name" value="BofC_C_sf"/>
</dbReference>
<evidence type="ECO:0000313" key="3">
    <source>
        <dbReference type="EMBL" id="XFO72932.1"/>
    </source>
</evidence>
<proteinExistence type="predicted"/>
<dbReference type="InterPro" id="IPR015050">
    <property type="entry name" value="BofC_C"/>
</dbReference>
<protein>
    <recommendedName>
        <fullName evidence="2">Bypass of forespore C C-terminal domain-containing protein</fullName>
    </recommendedName>
</protein>
<dbReference type="RefSeq" id="WP_093794618.1">
    <property type="nucleotide sequence ID" value="NZ_CP155571.1"/>
</dbReference>
<dbReference type="Proteomes" id="UP000216052">
    <property type="component" value="Chromosome"/>
</dbReference>
<evidence type="ECO:0000256" key="1">
    <source>
        <dbReference type="SAM" id="Phobius"/>
    </source>
</evidence>
<dbReference type="EMBL" id="CP155571">
    <property type="protein sequence ID" value="XFO72932.1"/>
    <property type="molecule type" value="Genomic_DNA"/>
</dbReference>